<accession>A0A1H1UE85</accession>
<dbReference type="EMBL" id="LT629740">
    <property type="protein sequence ID" value="SDS70496.1"/>
    <property type="molecule type" value="Genomic_DNA"/>
</dbReference>
<dbReference type="GO" id="GO:0016788">
    <property type="term" value="F:hydrolase activity, acting on ester bonds"/>
    <property type="evidence" value="ECO:0007669"/>
    <property type="project" value="UniProtKB-ARBA"/>
</dbReference>
<keyword evidence="3" id="KW-1185">Reference proteome</keyword>
<dbReference type="Pfam" id="PF13472">
    <property type="entry name" value="Lipase_GDSL_2"/>
    <property type="match status" value="1"/>
</dbReference>
<dbReference type="InterPro" id="IPR036514">
    <property type="entry name" value="SGNH_hydro_sf"/>
</dbReference>
<sequence length="198" mass="23002">MYWYEDEVKRLENDGLKNGFGADTIFYGSSTMRLWTSLYTDFESLKPVNLGFGGSTLAACVWFFERIMTNYHPKKLVVYAGDNDLGDGRHPEEVFIFFQQLVVKVNKQFGDIPCYFVSLKPSVSRWNMVDQFKFTNNIIETEIVKHDGNWHFIDVFKQMIDAQGRPKKEYFVSDGLHLSEKGYQLWKEVINSYIAGNG</sequence>
<feature type="domain" description="SGNH hydrolase-type esterase" evidence="1">
    <location>
        <begin position="36"/>
        <end position="185"/>
    </location>
</feature>
<dbReference type="STRING" id="652787.SAMN05216490_1647"/>
<dbReference type="CDD" id="cd04502">
    <property type="entry name" value="SGNH_hydrolase_like_7"/>
    <property type="match status" value="1"/>
</dbReference>
<reference evidence="2 3" key="1">
    <citation type="submission" date="2016-10" db="EMBL/GenBank/DDBJ databases">
        <authorList>
            <person name="de Groot N.N."/>
        </authorList>
    </citation>
    <scope>NUCLEOTIDE SEQUENCE [LARGE SCALE GENOMIC DNA]</scope>
    <source>
        <strain evidence="2 3">MP1X4</strain>
    </source>
</reference>
<dbReference type="Proteomes" id="UP000199679">
    <property type="component" value="Chromosome I"/>
</dbReference>
<organism evidence="2 3">
    <name type="scientific">Mucilaginibacter mallensis</name>
    <dbReference type="NCBI Taxonomy" id="652787"/>
    <lineage>
        <taxon>Bacteria</taxon>
        <taxon>Pseudomonadati</taxon>
        <taxon>Bacteroidota</taxon>
        <taxon>Sphingobacteriia</taxon>
        <taxon>Sphingobacteriales</taxon>
        <taxon>Sphingobacteriaceae</taxon>
        <taxon>Mucilaginibacter</taxon>
    </lineage>
</organism>
<dbReference type="OrthoDB" id="9790057at2"/>
<evidence type="ECO:0000313" key="3">
    <source>
        <dbReference type="Proteomes" id="UP000199679"/>
    </source>
</evidence>
<dbReference type="InterPro" id="IPR013830">
    <property type="entry name" value="SGNH_hydro"/>
</dbReference>
<dbReference type="AlphaFoldDB" id="A0A1H1UE85"/>
<evidence type="ECO:0000313" key="2">
    <source>
        <dbReference type="EMBL" id="SDS70496.1"/>
    </source>
</evidence>
<dbReference type="RefSeq" id="WP_091371155.1">
    <property type="nucleotide sequence ID" value="NZ_LT629740.1"/>
</dbReference>
<dbReference type="Gene3D" id="3.40.50.1110">
    <property type="entry name" value="SGNH hydrolase"/>
    <property type="match status" value="1"/>
</dbReference>
<proteinExistence type="predicted"/>
<protein>
    <submittedName>
        <fullName evidence="2">GDSL-like Lipase/Acylhydrolase family protein</fullName>
    </submittedName>
</protein>
<keyword evidence="2" id="KW-0378">Hydrolase</keyword>
<evidence type="ECO:0000259" key="1">
    <source>
        <dbReference type="Pfam" id="PF13472"/>
    </source>
</evidence>
<gene>
    <name evidence="2" type="ORF">SAMN05216490_1647</name>
</gene>
<dbReference type="SUPFAM" id="SSF52266">
    <property type="entry name" value="SGNH hydrolase"/>
    <property type="match status" value="1"/>
</dbReference>
<name>A0A1H1UE85_MUCMA</name>